<reference evidence="3 4" key="1">
    <citation type="journal article" date="2013" name="Nat. Genet.">
        <title>The high-quality draft genome of peach (Prunus persica) identifies unique patterns of genetic diversity, domestication and genome evolution.</title>
        <authorList>
            <consortium name="International Peach Genome Initiative"/>
            <person name="Verde I."/>
            <person name="Abbott A.G."/>
            <person name="Scalabrin S."/>
            <person name="Jung S."/>
            <person name="Shu S."/>
            <person name="Marroni F."/>
            <person name="Zhebentyayeva T."/>
            <person name="Dettori M.T."/>
            <person name="Grimwood J."/>
            <person name="Cattonaro F."/>
            <person name="Zuccolo A."/>
            <person name="Rossini L."/>
            <person name="Jenkins J."/>
            <person name="Vendramin E."/>
            <person name="Meisel L.A."/>
            <person name="Decroocq V."/>
            <person name="Sosinski B."/>
            <person name="Prochnik S."/>
            <person name="Mitros T."/>
            <person name="Policriti A."/>
            <person name="Cipriani G."/>
            <person name="Dondini L."/>
            <person name="Ficklin S."/>
            <person name="Goodstein D.M."/>
            <person name="Xuan P."/>
            <person name="Del Fabbro C."/>
            <person name="Aramini V."/>
            <person name="Copetti D."/>
            <person name="Gonzalez S."/>
            <person name="Horner D.S."/>
            <person name="Falchi R."/>
            <person name="Lucas S."/>
            <person name="Mica E."/>
            <person name="Maldonado J."/>
            <person name="Lazzari B."/>
            <person name="Bielenberg D."/>
            <person name="Pirona R."/>
            <person name="Miculan M."/>
            <person name="Barakat A."/>
            <person name="Testolin R."/>
            <person name="Stella A."/>
            <person name="Tartarini S."/>
            <person name="Tonutti P."/>
            <person name="Arus P."/>
            <person name="Orellana A."/>
            <person name="Wells C."/>
            <person name="Main D."/>
            <person name="Vizzotto G."/>
            <person name="Silva H."/>
            <person name="Salamini F."/>
            <person name="Schmutz J."/>
            <person name="Morgante M."/>
            <person name="Rokhsar D.S."/>
        </authorList>
    </citation>
    <scope>NUCLEOTIDE SEQUENCE [LARGE SCALE GENOMIC DNA]</scope>
    <source>
        <strain evidence="4">cv. Nemared</strain>
    </source>
</reference>
<dbReference type="AlphaFoldDB" id="A0A251Q064"/>
<dbReference type="Proteomes" id="UP000006882">
    <property type="component" value="Chromosome G3"/>
</dbReference>
<dbReference type="InterPro" id="IPR000215">
    <property type="entry name" value="Serpin_fam"/>
</dbReference>
<proteinExistence type="inferred from homology"/>
<sequence length="218" mass="24947">MRTATMDLRESIRNQNDVALGLTKKLPQTKGKESNLVYSPLSIHMVLSLIIVGSKGPTQDQLLSFLKSKSADHLNSFTAELISIIFFDWSLSGRPRLSFANGIWVDMPLPLKPSFKHVVDTAYKAAPLLLYLSWFWSLAYSEIKVSNFIIIIRYVRLYPKNQKSAVSDPLFRAVNRYDRKVNGGPVFITEPKRLRHGSSIKFPQTAGYRPNRYMYIIY</sequence>
<accession>A0A251Q064</accession>
<keyword evidence="4" id="KW-1185">Reference proteome</keyword>
<name>A0A251Q064_PRUPE</name>
<gene>
    <name evidence="3" type="ORF">PRUPE_3G141200</name>
</gene>
<dbReference type="InterPro" id="IPR023796">
    <property type="entry name" value="Serpin_dom"/>
</dbReference>
<dbReference type="Pfam" id="PF00079">
    <property type="entry name" value="Serpin"/>
    <property type="match status" value="1"/>
</dbReference>
<evidence type="ECO:0000313" key="4">
    <source>
        <dbReference type="Proteomes" id="UP000006882"/>
    </source>
</evidence>
<dbReference type="InterPro" id="IPR042178">
    <property type="entry name" value="Serpin_sf_1"/>
</dbReference>
<dbReference type="eggNOG" id="KOG2392">
    <property type="taxonomic scope" value="Eukaryota"/>
</dbReference>
<dbReference type="Gramene" id="ONI17158">
    <property type="protein sequence ID" value="ONI17158"/>
    <property type="gene ID" value="PRUPE_3G141200"/>
</dbReference>
<dbReference type="GO" id="GO:0005615">
    <property type="term" value="C:extracellular space"/>
    <property type="evidence" value="ECO:0007669"/>
    <property type="project" value="InterPro"/>
</dbReference>
<dbReference type="Gene3D" id="3.30.497.10">
    <property type="entry name" value="Antithrombin, subunit I, domain 2"/>
    <property type="match status" value="1"/>
</dbReference>
<evidence type="ECO:0000256" key="1">
    <source>
        <dbReference type="ARBA" id="ARBA00009500"/>
    </source>
</evidence>
<evidence type="ECO:0000259" key="2">
    <source>
        <dbReference type="Pfam" id="PF00079"/>
    </source>
</evidence>
<organism evidence="3 4">
    <name type="scientific">Prunus persica</name>
    <name type="common">Peach</name>
    <name type="synonym">Amygdalus persica</name>
    <dbReference type="NCBI Taxonomy" id="3760"/>
    <lineage>
        <taxon>Eukaryota</taxon>
        <taxon>Viridiplantae</taxon>
        <taxon>Streptophyta</taxon>
        <taxon>Embryophyta</taxon>
        <taxon>Tracheophyta</taxon>
        <taxon>Spermatophyta</taxon>
        <taxon>Magnoliopsida</taxon>
        <taxon>eudicotyledons</taxon>
        <taxon>Gunneridae</taxon>
        <taxon>Pentapetalae</taxon>
        <taxon>rosids</taxon>
        <taxon>fabids</taxon>
        <taxon>Rosales</taxon>
        <taxon>Rosaceae</taxon>
        <taxon>Amygdaloideae</taxon>
        <taxon>Amygdaleae</taxon>
        <taxon>Prunus</taxon>
    </lineage>
</organism>
<dbReference type="InterPro" id="IPR036186">
    <property type="entry name" value="Serpin_sf"/>
</dbReference>
<dbReference type="PANTHER" id="PTHR11461:SF211">
    <property type="entry name" value="GH10112P-RELATED"/>
    <property type="match status" value="1"/>
</dbReference>
<protein>
    <recommendedName>
        <fullName evidence="2">Serpin domain-containing protein</fullName>
    </recommendedName>
</protein>
<comment type="similarity">
    <text evidence="1">Belongs to the serpin family.</text>
</comment>
<evidence type="ECO:0000313" key="3">
    <source>
        <dbReference type="EMBL" id="ONI17158.1"/>
    </source>
</evidence>
<dbReference type="EMBL" id="CM007653">
    <property type="protein sequence ID" value="ONI17158.1"/>
    <property type="molecule type" value="Genomic_DNA"/>
</dbReference>
<dbReference type="PANTHER" id="PTHR11461">
    <property type="entry name" value="SERINE PROTEASE INHIBITOR, SERPIN"/>
    <property type="match status" value="1"/>
</dbReference>
<dbReference type="SUPFAM" id="SSF56574">
    <property type="entry name" value="Serpins"/>
    <property type="match status" value="1"/>
</dbReference>
<dbReference type="GO" id="GO:0004867">
    <property type="term" value="F:serine-type endopeptidase inhibitor activity"/>
    <property type="evidence" value="ECO:0007669"/>
    <property type="project" value="InterPro"/>
</dbReference>
<dbReference type="STRING" id="3760.A0A251Q064"/>
<feature type="domain" description="Serpin" evidence="2">
    <location>
        <begin position="14"/>
        <end position="126"/>
    </location>
</feature>